<sequence>MIEINGSEGEGGGQIVRSSLALAAVTGQEIRLTNIRGGRSKPGLLRQHLAGVRAITQICQGETTGDELGSNELTMRPGSLVGGDFRFDVGSAGSAVLVAQTILPALMMAERPSTVTIGGGTHAAWAPPLDFFKRCYLPLLEQMGAKASVQLDAYGFYPAGGGRIVMHVEPTPVLSGLRLVHRTGEMRGRVIALVAKVPLSVGERECDVIARKMGWDGSACQVIDAQPSGGPGNVVMIELGFDSFTELFIGFGKVGVKAEHVARTTLRQARQYLTGEAPVGEYLADQLLLPMGLAARSGHASEFVTGPLSLHSQTHITVLQRFLDLDIQTFEKENGSVRVAISPA</sequence>
<dbReference type="Pfam" id="PF05189">
    <property type="entry name" value="RTC_insert"/>
    <property type="match status" value="1"/>
</dbReference>
<protein>
    <recommendedName>
        <fullName evidence="5 6">RNA 3'-terminal phosphate cyclase</fullName>
        <shortName evidence="5">RNA cyclase</shortName>
        <shortName evidence="5">RNA-3'-phosphate cyclase</shortName>
        <ecNumber evidence="5 6">6.5.1.4</ecNumber>
    </recommendedName>
</protein>
<dbReference type="GO" id="GO:0003963">
    <property type="term" value="F:RNA-3'-phosphate cyclase activity"/>
    <property type="evidence" value="ECO:0007669"/>
    <property type="project" value="UniProtKB-UniRule"/>
</dbReference>
<dbReference type="InterPro" id="IPR023797">
    <property type="entry name" value="RNA3'_phos_cyclase_dom"/>
</dbReference>
<dbReference type="Gene3D" id="3.30.360.20">
    <property type="entry name" value="RNA 3'-terminal phosphate cyclase, insert domain"/>
    <property type="match status" value="1"/>
</dbReference>
<dbReference type="InterPro" id="IPR037136">
    <property type="entry name" value="RNA3'_phos_cyclase_dom_sf"/>
</dbReference>
<dbReference type="EMBL" id="SJPM01000002">
    <property type="protein sequence ID" value="TWU01466.1"/>
    <property type="molecule type" value="Genomic_DNA"/>
</dbReference>
<dbReference type="EC" id="6.5.1.4" evidence="5 6"/>
<dbReference type="InterPro" id="IPR013791">
    <property type="entry name" value="RNA3'-term_phos_cycl_insert"/>
</dbReference>
<evidence type="ECO:0000256" key="5">
    <source>
        <dbReference type="HAMAP-Rule" id="MF_00200"/>
    </source>
</evidence>
<evidence type="ECO:0000313" key="9">
    <source>
        <dbReference type="EMBL" id="TWU01466.1"/>
    </source>
</evidence>
<dbReference type="PIRSF" id="PIRSF005378">
    <property type="entry name" value="RNA3'_term_phos_cycl_euk"/>
    <property type="match status" value="1"/>
</dbReference>
<keyword evidence="2 5" id="KW-0436">Ligase</keyword>
<feature type="binding site" evidence="5">
    <location>
        <position position="100"/>
    </location>
    <ligand>
        <name>ATP</name>
        <dbReference type="ChEBI" id="CHEBI:30616"/>
    </ligand>
</feature>
<dbReference type="RefSeq" id="WP_146576763.1">
    <property type="nucleotide sequence ID" value="NZ_SJPM01000002.1"/>
</dbReference>
<comment type="caution">
    <text evidence="9">The sequence shown here is derived from an EMBL/GenBank/DDBJ whole genome shotgun (WGS) entry which is preliminary data.</text>
</comment>
<dbReference type="GO" id="GO:0005737">
    <property type="term" value="C:cytoplasm"/>
    <property type="evidence" value="ECO:0007669"/>
    <property type="project" value="UniProtKB-SubCell"/>
</dbReference>
<feature type="active site" description="Tele-AMP-histidine intermediate" evidence="5">
    <location>
        <position position="311"/>
    </location>
</feature>
<dbReference type="AlphaFoldDB" id="A0A5C6AQX3"/>
<feature type="domain" description="RNA 3'-terminal phosphate cyclase" evidence="7">
    <location>
        <begin position="9"/>
        <end position="328"/>
    </location>
</feature>
<evidence type="ECO:0000256" key="6">
    <source>
        <dbReference type="NCBIfam" id="TIGR03399"/>
    </source>
</evidence>
<dbReference type="GO" id="GO:0005524">
    <property type="term" value="F:ATP binding"/>
    <property type="evidence" value="ECO:0007669"/>
    <property type="project" value="UniProtKB-KW"/>
</dbReference>
<dbReference type="SUPFAM" id="SSF55205">
    <property type="entry name" value="EPT/RTPC-like"/>
    <property type="match status" value="1"/>
</dbReference>
<dbReference type="HAMAP" id="MF_00200">
    <property type="entry name" value="RTC"/>
    <property type="match status" value="1"/>
</dbReference>
<dbReference type="PANTHER" id="PTHR11096:SF0">
    <property type="entry name" value="RNA 3'-TERMINAL PHOSPHATE CYCLASE"/>
    <property type="match status" value="1"/>
</dbReference>
<dbReference type="Pfam" id="PF01137">
    <property type="entry name" value="RTC"/>
    <property type="match status" value="1"/>
</dbReference>
<evidence type="ECO:0000313" key="10">
    <source>
        <dbReference type="Proteomes" id="UP000316213"/>
    </source>
</evidence>
<dbReference type="Gene3D" id="3.65.10.20">
    <property type="entry name" value="RNA 3'-terminal phosphate cyclase domain"/>
    <property type="match status" value="1"/>
</dbReference>
<dbReference type="InterPro" id="IPR013792">
    <property type="entry name" value="RNA3'P_cycl/enolpyr_Trfase_a/b"/>
</dbReference>
<dbReference type="InterPro" id="IPR000228">
    <property type="entry name" value="RNA3'_term_phos_cyc"/>
</dbReference>
<accession>A0A5C6AQX3</accession>
<comment type="subcellular location">
    <subcellularLocation>
        <location evidence="5">Cytoplasm</location>
    </subcellularLocation>
</comment>
<proteinExistence type="inferred from homology"/>
<comment type="similarity">
    <text evidence="1 5">Belongs to the RNA 3'-terminal cyclase family. Type 1 subfamily.</text>
</comment>
<evidence type="ECO:0000256" key="3">
    <source>
        <dbReference type="ARBA" id="ARBA00022741"/>
    </source>
</evidence>
<keyword evidence="10" id="KW-1185">Reference proteome</keyword>
<dbReference type="PANTHER" id="PTHR11096">
    <property type="entry name" value="RNA 3' TERMINAL PHOSPHATE CYCLASE"/>
    <property type="match status" value="1"/>
</dbReference>
<comment type="catalytic activity">
    <reaction evidence="4 5">
        <text>a 3'-end 3'-phospho-ribonucleotide-RNA + ATP = a 3'-end 2',3'-cyclophospho-ribonucleotide-RNA + AMP + diphosphate</text>
        <dbReference type="Rhea" id="RHEA:23976"/>
        <dbReference type="Rhea" id="RHEA-COMP:10463"/>
        <dbReference type="Rhea" id="RHEA-COMP:10464"/>
        <dbReference type="ChEBI" id="CHEBI:30616"/>
        <dbReference type="ChEBI" id="CHEBI:33019"/>
        <dbReference type="ChEBI" id="CHEBI:83062"/>
        <dbReference type="ChEBI" id="CHEBI:83064"/>
        <dbReference type="ChEBI" id="CHEBI:456215"/>
        <dbReference type="EC" id="6.5.1.4"/>
    </reaction>
</comment>
<feature type="binding site" evidence="5">
    <location>
        <begin position="282"/>
        <end position="286"/>
    </location>
    <ligand>
        <name>ATP</name>
        <dbReference type="ChEBI" id="CHEBI:30616"/>
    </ligand>
</feature>
<dbReference type="OrthoDB" id="9789235at2"/>
<gene>
    <name evidence="5 9" type="primary">rtcA</name>
    <name evidence="9" type="ORF">Pla100_12000</name>
</gene>
<dbReference type="NCBIfam" id="NF003246">
    <property type="entry name" value="PRK04204.1-2"/>
    <property type="match status" value="1"/>
</dbReference>
<dbReference type="Proteomes" id="UP000316213">
    <property type="component" value="Unassembled WGS sequence"/>
</dbReference>
<evidence type="ECO:0000256" key="2">
    <source>
        <dbReference type="ARBA" id="ARBA00022598"/>
    </source>
</evidence>
<evidence type="ECO:0000259" key="8">
    <source>
        <dbReference type="Pfam" id="PF05189"/>
    </source>
</evidence>
<dbReference type="SUPFAM" id="SSF52913">
    <property type="entry name" value="RNA 3'-terminal phosphate cyclase, RPTC, insert domain"/>
    <property type="match status" value="1"/>
</dbReference>
<organism evidence="9 10">
    <name type="scientific">Neorhodopirellula pilleata</name>
    <dbReference type="NCBI Taxonomy" id="2714738"/>
    <lineage>
        <taxon>Bacteria</taxon>
        <taxon>Pseudomonadati</taxon>
        <taxon>Planctomycetota</taxon>
        <taxon>Planctomycetia</taxon>
        <taxon>Pirellulales</taxon>
        <taxon>Pirellulaceae</taxon>
        <taxon>Neorhodopirellula</taxon>
    </lineage>
</organism>
<dbReference type="InterPro" id="IPR036553">
    <property type="entry name" value="RPTC_insert"/>
</dbReference>
<name>A0A5C6AQX3_9BACT</name>
<dbReference type="NCBIfam" id="TIGR03399">
    <property type="entry name" value="RNA_3prim_cycl"/>
    <property type="match status" value="1"/>
</dbReference>
<evidence type="ECO:0000256" key="4">
    <source>
        <dbReference type="ARBA" id="ARBA00024481"/>
    </source>
</evidence>
<dbReference type="GO" id="GO:0006396">
    <property type="term" value="P:RNA processing"/>
    <property type="evidence" value="ECO:0007669"/>
    <property type="project" value="UniProtKB-UniRule"/>
</dbReference>
<reference evidence="9 10" key="1">
    <citation type="submission" date="2019-02" db="EMBL/GenBank/DDBJ databases">
        <title>Deep-cultivation of Planctomycetes and their phenomic and genomic characterization uncovers novel biology.</title>
        <authorList>
            <person name="Wiegand S."/>
            <person name="Jogler M."/>
            <person name="Boedeker C."/>
            <person name="Pinto D."/>
            <person name="Vollmers J."/>
            <person name="Rivas-Marin E."/>
            <person name="Kohn T."/>
            <person name="Peeters S.H."/>
            <person name="Heuer A."/>
            <person name="Rast P."/>
            <person name="Oberbeckmann S."/>
            <person name="Bunk B."/>
            <person name="Jeske O."/>
            <person name="Meyerdierks A."/>
            <person name="Storesund J.E."/>
            <person name="Kallscheuer N."/>
            <person name="Luecker S."/>
            <person name="Lage O.M."/>
            <person name="Pohl T."/>
            <person name="Merkel B.J."/>
            <person name="Hornburger P."/>
            <person name="Mueller R.-W."/>
            <person name="Bruemmer F."/>
            <person name="Labrenz M."/>
            <person name="Spormann A.M."/>
            <person name="Op Den Camp H."/>
            <person name="Overmann J."/>
            <person name="Amann R."/>
            <person name="Jetten M.S.M."/>
            <person name="Mascher T."/>
            <person name="Medema M.H."/>
            <person name="Devos D.P."/>
            <person name="Kaster A.-K."/>
            <person name="Ovreas L."/>
            <person name="Rohde M."/>
            <person name="Galperin M.Y."/>
            <person name="Jogler C."/>
        </authorList>
    </citation>
    <scope>NUCLEOTIDE SEQUENCE [LARGE SCALE GENOMIC DNA]</scope>
    <source>
        <strain evidence="9 10">Pla100</strain>
    </source>
</reference>
<evidence type="ECO:0000259" key="7">
    <source>
        <dbReference type="Pfam" id="PF01137"/>
    </source>
</evidence>
<evidence type="ECO:0000256" key="1">
    <source>
        <dbReference type="ARBA" id="ARBA00009206"/>
    </source>
</evidence>
<comment type="function">
    <text evidence="5">Catalyzes the conversion of 3'-phosphate to a 2',3'-cyclic phosphodiester at the end of RNA. The mechanism of action of the enzyme occurs in 3 steps: (A) adenylation of the enzyme by ATP; (B) transfer of adenylate to an RNA-N3'P to produce RNA-N3'PP5'A; (C) and attack of the adjacent 2'-hydroxyl on the 3'-phosphorus in the diester linkage to produce the cyclic end product. The biological role of this enzyme is unknown but it is likely to function in some aspects of cellular RNA processing.</text>
</comment>
<keyword evidence="5" id="KW-0963">Cytoplasm</keyword>
<feature type="domain" description="RNA 3'-terminal phosphate cyclase insert" evidence="8">
    <location>
        <begin position="188"/>
        <end position="273"/>
    </location>
</feature>
<dbReference type="InterPro" id="IPR017770">
    <property type="entry name" value="RNA3'_term_phos_cyc_type_1"/>
</dbReference>
<keyword evidence="5" id="KW-0067">ATP-binding</keyword>
<keyword evidence="3 5" id="KW-0547">Nucleotide-binding</keyword>